<dbReference type="PANTHER" id="PTHR46030:SF1">
    <property type="entry name" value="ALPHA-KETOGLUTARATE-DEPENDENT DIOXYGENASE ALKB HOMOLOG 6"/>
    <property type="match status" value="1"/>
</dbReference>
<keyword evidence="7" id="KW-0408">Iron</keyword>
<proteinExistence type="inferred from homology"/>
<dbReference type="PROSITE" id="PS51471">
    <property type="entry name" value="FE2OG_OXY"/>
    <property type="match status" value="1"/>
</dbReference>
<dbReference type="KEGG" id="dci:103522191"/>
<dbReference type="GO" id="GO:0046872">
    <property type="term" value="F:metal ion binding"/>
    <property type="evidence" value="ECO:0007669"/>
    <property type="project" value="UniProtKB-KW"/>
</dbReference>
<keyword evidence="6" id="KW-0560">Oxidoreductase</keyword>
<gene>
    <name evidence="11" type="primary">LOC103522191</name>
</gene>
<evidence type="ECO:0000256" key="5">
    <source>
        <dbReference type="ARBA" id="ARBA00022964"/>
    </source>
</evidence>
<dbReference type="Proteomes" id="UP000079169">
    <property type="component" value="Unplaced"/>
</dbReference>
<reference evidence="11" key="1">
    <citation type="submission" date="2025-08" db="UniProtKB">
        <authorList>
            <consortium name="RefSeq"/>
        </authorList>
    </citation>
    <scope>IDENTIFICATION</scope>
</reference>
<dbReference type="GeneID" id="103522191"/>
<name>A0A1S3DNW2_DIACI</name>
<accession>A0A1S3DNW2</accession>
<dbReference type="InterPro" id="IPR027450">
    <property type="entry name" value="AlkB-like"/>
</dbReference>
<dbReference type="PANTHER" id="PTHR46030">
    <property type="entry name" value="ALPHA-KETOGLUTARATE-DEPENDENT DIOXYGENASE ALKB HOMOLOG 6"/>
    <property type="match status" value="1"/>
</dbReference>
<evidence type="ECO:0000313" key="11">
    <source>
        <dbReference type="RefSeq" id="XP_008485519.1"/>
    </source>
</evidence>
<evidence type="ECO:0000256" key="3">
    <source>
        <dbReference type="ARBA" id="ARBA00007879"/>
    </source>
</evidence>
<organism evidence="10 11">
    <name type="scientific">Diaphorina citri</name>
    <name type="common">Asian citrus psyllid</name>
    <dbReference type="NCBI Taxonomy" id="121845"/>
    <lineage>
        <taxon>Eukaryota</taxon>
        <taxon>Metazoa</taxon>
        <taxon>Ecdysozoa</taxon>
        <taxon>Arthropoda</taxon>
        <taxon>Hexapoda</taxon>
        <taxon>Insecta</taxon>
        <taxon>Pterygota</taxon>
        <taxon>Neoptera</taxon>
        <taxon>Paraneoptera</taxon>
        <taxon>Hemiptera</taxon>
        <taxon>Sternorrhyncha</taxon>
        <taxon>Psylloidea</taxon>
        <taxon>Psyllidae</taxon>
        <taxon>Diaphorininae</taxon>
        <taxon>Diaphorina</taxon>
    </lineage>
</organism>
<evidence type="ECO:0000256" key="2">
    <source>
        <dbReference type="ARBA" id="ARBA00004123"/>
    </source>
</evidence>
<evidence type="ECO:0000313" key="10">
    <source>
        <dbReference type="Proteomes" id="UP000079169"/>
    </source>
</evidence>
<comment type="cofactor">
    <cofactor evidence="1">
        <name>Fe(2+)</name>
        <dbReference type="ChEBI" id="CHEBI:29033"/>
    </cofactor>
</comment>
<sequence>MTGNNVNVEKYVIKKAPPTVYYIPDFITREEESHLLNKIYSVPKPKWTQLSNRKLQNWGGIPHPKGMIAEKLPEWLDTYLERINQLGVFESVKPNHVLINEYLAGQGIMPHFDGPLYYPTISTISCGSHTILNFYEPDRTSEGSEVCSIFVDARSLLILQDDMYEKYVHGISSKTDDTLSSDILNCCSSSPNQMLNRSTRVSLTIRHVPKTTKFTIKT</sequence>
<evidence type="ECO:0000259" key="9">
    <source>
        <dbReference type="PROSITE" id="PS51471"/>
    </source>
</evidence>
<dbReference type="InterPro" id="IPR037151">
    <property type="entry name" value="AlkB-like_sf"/>
</dbReference>
<dbReference type="AlphaFoldDB" id="A0A1S3DNW2"/>
<dbReference type="Pfam" id="PF13532">
    <property type="entry name" value="2OG-FeII_Oxy_2"/>
    <property type="match status" value="1"/>
</dbReference>
<comment type="similarity">
    <text evidence="3">Belongs to the alkB family.</text>
</comment>
<dbReference type="Gene3D" id="2.60.120.590">
    <property type="entry name" value="Alpha-ketoglutarate-dependent dioxygenase AlkB-like"/>
    <property type="match status" value="1"/>
</dbReference>
<dbReference type="OMA" id="KSPKTKW"/>
<keyword evidence="10" id="KW-1185">Reference proteome</keyword>
<feature type="domain" description="Fe2OG dioxygenase" evidence="9">
    <location>
        <begin position="93"/>
        <end position="209"/>
    </location>
</feature>
<dbReference type="SUPFAM" id="SSF51197">
    <property type="entry name" value="Clavaminate synthase-like"/>
    <property type="match status" value="1"/>
</dbReference>
<keyword evidence="4" id="KW-0479">Metal-binding</keyword>
<dbReference type="RefSeq" id="XP_008485519.1">
    <property type="nucleotide sequence ID" value="XM_008487297.3"/>
</dbReference>
<evidence type="ECO:0000256" key="4">
    <source>
        <dbReference type="ARBA" id="ARBA00022723"/>
    </source>
</evidence>
<keyword evidence="8" id="KW-0539">Nucleus</keyword>
<comment type="subcellular location">
    <subcellularLocation>
        <location evidence="2">Nucleus</location>
    </subcellularLocation>
</comment>
<evidence type="ECO:0000256" key="8">
    <source>
        <dbReference type="ARBA" id="ARBA00023242"/>
    </source>
</evidence>
<evidence type="ECO:0000256" key="1">
    <source>
        <dbReference type="ARBA" id="ARBA00001954"/>
    </source>
</evidence>
<dbReference type="InterPro" id="IPR032862">
    <property type="entry name" value="ALKBH6"/>
</dbReference>
<keyword evidence="5" id="KW-0223">Dioxygenase</keyword>
<protein>
    <submittedName>
        <fullName evidence="11">Alpha-ketoglutarate-dependent dioxygenase alkB homolog 6-like</fullName>
    </submittedName>
</protein>
<evidence type="ECO:0000256" key="6">
    <source>
        <dbReference type="ARBA" id="ARBA00023002"/>
    </source>
</evidence>
<dbReference type="InterPro" id="IPR005123">
    <property type="entry name" value="Oxoglu/Fe-dep_dioxygenase_dom"/>
</dbReference>
<dbReference type="PaxDb" id="121845-A0A1S3DNW2"/>
<dbReference type="GO" id="GO:0005634">
    <property type="term" value="C:nucleus"/>
    <property type="evidence" value="ECO:0007669"/>
    <property type="project" value="UniProtKB-SubCell"/>
</dbReference>
<dbReference type="STRING" id="121845.A0A1S3DNW2"/>
<dbReference type="GO" id="GO:0051213">
    <property type="term" value="F:dioxygenase activity"/>
    <property type="evidence" value="ECO:0007669"/>
    <property type="project" value="UniProtKB-KW"/>
</dbReference>
<evidence type="ECO:0000256" key="7">
    <source>
        <dbReference type="ARBA" id="ARBA00023004"/>
    </source>
</evidence>